<accession>A0A2P2IR36</accession>
<organism evidence="1">
    <name type="scientific">Rhizophora mucronata</name>
    <name type="common">Asiatic mangrove</name>
    <dbReference type="NCBI Taxonomy" id="61149"/>
    <lineage>
        <taxon>Eukaryota</taxon>
        <taxon>Viridiplantae</taxon>
        <taxon>Streptophyta</taxon>
        <taxon>Embryophyta</taxon>
        <taxon>Tracheophyta</taxon>
        <taxon>Spermatophyta</taxon>
        <taxon>Magnoliopsida</taxon>
        <taxon>eudicotyledons</taxon>
        <taxon>Gunneridae</taxon>
        <taxon>Pentapetalae</taxon>
        <taxon>rosids</taxon>
        <taxon>fabids</taxon>
        <taxon>Malpighiales</taxon>
        <taxon>Rhizophoraceae</taxon>
        <taxon>Rhizophora</taxon>
    </lineage>
</organism>
<sequence>MCAGKGMGCVG</sequence>
<protein>
    <submittedName>
        <fullName evidence="1">Putative ribose-5-phosphate isomerase 3ic</fullName>
    </submittedName>
</protein>
<evidence type="ECO:0000313" key="1">
    <source>
        <dbReference type="EMBL" id="MBW83689.1"/>
    </source>
</evidence>
<name>A0A2P2IR36_RHIMU</name>
<dbReference type="GO" id="GO:0016853">
    <property type="term" value="F:isomerase activity"/>
    <property type="evidence" value="ECO:0007669"/>
    <property type="project" value="UniProtKB-KW"/>
</dbReference>
<dbReference type="EMBL" id="GGEC01003206">
    <property type="protein sequence ID" value="MBW83689.1"/>
    <property type="molecule type" value="Transcribed_RNA"/>
</dbReference>
<reference evidence="1" key="1">
    <citation type="submission" date="2018-02" db="EMBL/GenBank/DDBJ databases">
        <title>Rhizophora mucronata_Transcriptome.</title>
        <authorList>
            <person name="Meera S.P."/>
            <person name="Sreeshan A."/>
            <person name="Augustine A."/>
        </authorList>
    </citation>
    <scope>NUCLEOTIDE SEQUENCE</scope>
    <source>
        <tissue evidence="1">Leaf</tissue>
    </source>
</reference>
<keyword evidence="1" id="KW-0413">Isomerase</keyword>
<proteinExistence type="predicted"/>